<proteinExistence type="predicted"/>
<evidence type="ECO:0000313" key="3">
    <source>
        <dbReference type="Proteomes" id="UP001521116"/>
    </source>
</evidence>
<sequence length="195" mass="21542">MATAEQDDDNAITPLPAPPTVHQGGLAAEEETEPSRASLDTNVSPTSAAPAAPRRRRPPPPEPTGTRAVRGYRTLRDGGWRHVDWRALRLSDLWGRHEVQVFREPDWDGTRARRRARKERWRKALKKGTCRGEEEEEEEEEQAGGEQEQSRPVATEEVGGEGDGGQEEASNLNYAPSRASGYAETTEEAESCGVD</sequence>
<organism evidence="2 3">
    <name type="scientific">Neofusicoccum ribis</name>
    <dbReference type="NCBI Taxonomy" id="45134"/>
    <lineage>
        <taxon>Eukaryota</taxon>
        <taxon>Fungi</taxon>
        <taxon>Dikarya</taxon>
        <taxon>Ascomycota</taxon>
        <taxon>Pezizomycotina</taxon>
        <taxon>Dothideomycetes</taxon>
        <taxon>Dothideomycetes incertae sedis</taxon>
        <taxon>Botryosphaeriales</taxon>
        <taxon>Botryosphaeriaceae</taxon>
        <taxon>Neofusicoccum</taxon>
    </lineage>
</organism>
<dbReference type="EMBL" id="JAJVDC020000023">
    <property type="protein sequence ID" value="KAL1633225.1"/>
    <property type="molecule type" value="Genomic_DNA"/>
</dbReference>
<gene>
    <name evidence="2" type="ORF">SLS56_003088</name>
</gene>
<dbReference type="Proteomes" id="UP001521116">
    <property type="component" value="Unassembled WGS sequence"/>
</dbReference>
<feature type="compositionally biased region" description="Acidic residues" evidence="1">
    <location>
        <begin position="1"/>
        <end position="10"/>
    </location>
</feature>
<feature type="region of interest" description="Disordered" evidence="1">
    <location>
        <begin position="1"/>
        <end position="71"/>
    </location>
</feature>
<protein>
    <submittedName>
        <fullName evidence="2">Uncharacterized protein</fullName>
    </submittedName>
</protein>
<accession>A0ABR3T106</accession>
<feature type="compositionally biased region" description="Acidic residues" evidence="1">
    <location>
        <begin position="133"/>
        <end position="143"/>
    </location>
</feature>
<keyword evidence="3" id="KW-1185">Reference proteome</keyword>
<feature type="compositionally biased region" description="Basic residues" evidence="1">
    <location>
        <begin position="112"/>
        <end position="129"/>
    </location>
</feature>
<name>A0ABR3T106_9PEZI</name>
<evidence type="ECO:0000256" key="1">
    <source>
        <dbReference type="SAM" id="MobiDB-lite"/>
    </source>
</evidence>
<evidence type="ECO:0000313" key="2">
    <source>
        <dbReference type="EMBL" id="KAL1633225.1"/>
    </source>
</evidence>
<comment type="caution">
    <text evidence="2">The sequence shown here is derived from an EMBL/GenBank/DDBJ whole genome shotgun (WGS) entry which is preliminary data.</text>
</comment>
<feature type="region of interest" description="Disordered" evidence="1">
    <location>
        <begin position="109"/>
        <end position="195"/>
    </location>
</feature>
<reference evidence="2 3" key="1">
    <citation type="submission" date="2024-02" db="EMBL/GenBank/DDBJ databases">
        <title>De novo assembly and annotation of 12 fungi associated with fruit tree decline syndrome in Ontario, Canada.</title>
        <authorList>
            <person name="Sulman M."/>
            <person name="Ellouze W."/>
            <person name="Ilyukhin E."/>
        </authorList>
    </citation>
    <scope>NUCLEOTIDE SEQUENCE [LARGE SCALE GENOMIC DNA]</scope>
    <source>
        <strain evidence="2 3">M1-105</strain>
    </source>
</reference>
<feature type="compositionally biased region" description="Acidic residues" evidence="1">
    <location>
        <begin position="185"/>
        <end position="195"/>
    </location>
</feature>